<evidence type="ECO:0000256" key="1">
    <source>
        <dbReference type="SAM" id="Phobius"/>
    </source>
</evidence>
<dbReference type="InterPro" id="IPR027417">
    <property type="entry name" value="P-loop_NTPase"/>
</dbReference>
<dbReference type="SUPFAM" id="SSF52540">
    <property type="entry name" value="P-loop containing nucleoside triphosphate hydrolases"/>
    <property type="match status" value="1"/>
</dbReference>
<evidence type="ECO:0000313" key="3">
    <source>
        <dbReference type="Proteomes" id="UP000245283"/>
    </source>
</evidence>
<dbReference type="RefSeq" id="WP_109092666.1">
    <property type="nucleotide sequence ID" value="NZ_QETB01000001.1"/>
</dbReference>
<dbReference type="AlphaFoldDB" id="A0A2V1K6S5"/>
<dbReference type="Gene3D" id="3.40.50.300">
    <property type="entry name" value="P-loop containing nucleotide triphosphate hydrolases"/>
    <property type="match status" value="2"/>
</dbReference>
<comment type="caution">
    <text evidence="2">The sequence shown here is derived from an EMBL/GenBank/DDBJ whole genome shotgun (WGS) entry which is preliminary data.</text>
</comment>
<feature type="transmembrane region" description="Helical" evidence="1">
    <location>
        <begin position="128"/>
        <end position="151"/>
    </location>
</feature>
<keyword evidence="3" id="KW-1185">Reference proteome</keyword>
<keyword evidence="2" id="KW-0540">Nuclease</keyword>
<reference evidence="3" key="1">
    <citation type="submission" date="2018-05" db="EMBL/GenBank/DDBJ databases">
        <authorList>
            <person name="Li Y."/>
        </authorList>
    </citation>
    <scope>NUCLEOTIDE SEQUENCE [LARGE SCALE GENOMIC DNA]</scope>
    <source>
        <strain evidence="3">sk1b4</strain>
    </source>
</reference>
<keyword evidence="1" id="KW-0472">Membrane</keyword>
<keyword evidence="2" id="KW-0255">Endonuclease</keyword>
<name>A0A2V1K6S5_9ACTO</name>
<dbReference type="OrthoDB" id="9776021at2"/>
<dbReference type="Proteomes" id="UP000245283">
    <property type="component" value="Unassembled WGS sequence"/>
</dbReference>
<keyword evidence="1" id="KW-1133">Transmembrane helix</keyword>
<dbReference type="GO" id="GO:0004519">
    <property type="term" value="F:endonuclease activity"/>
    <property type="evidence" value="ECO:0007669"/>
    <property type="project" value="UniProtKB-KW"/>
</dbReference>
<evidence type="ECO:0000313" key="2">
    <source>
        <dbReference type="EMBL" id="PWF27166.1"/>
    </source>
</evidence>
<gene>
    <name evidence="2" type="ORF">DD236_01835</name>
</gene>
<sequence length="867" mass="99648">MRVNLNEDFAFYEQLKHFYARNQRKIRSHYNDLTRNFLAYNDASENPDAFLRGPQFEALEIYVFIKEFMNNAQVADMFDSWRNREDEFSEASYYAVNDQATLFDDPTEFRTDKLFKQMERYRESYPNYIYALTMGLGKTILMATCIFYEFLLARKYPKDKRFCHNALVFAPDKTVLESLREIVTFDKTKVVPPEYAAVLDQNIKIHFLDDSGTTLHVLDDSDFNIVISNTQKIVVKKKRKEDTPGEKLFSGSSILADIYGDMSDDVADEAALIENQRFQKLGRLSQLGVYVDEAHHLFGANLEKQLRSKSAARTSLRDTINLLAENTSIVACYNYTGTPYVNKQPLPEVVYAYGLSESIQKGYLKEAFLQAFENVKSEEFLRAIVQDFWGKYGGETYEGLTPKLAIFASTIAEAQDEVRPAVERILADLDVDASKVLVNVGDQKLTKDEDIRNFNNLDVAGSVGNEKQFLILVGKGREGWNCRSLFGVAMYRSPKSKIFILQATMRCLRQITEEQQTASVYLSKPNFDILDDELEKNFNMDVDGLTNDKKSQTVSREVRVVPPPRTIKLKKISRSYELIENGYQAPINFGLGDLDMDKYAAVLYEKSRLTSNTAVKTRNADEYREQVTYSLFSLCGEVARYLNISPVLVDRIVRESVDGPVAVMEYINRYNEILDDVIIPRIFHELYEVRSELRTEDTSMTLLREPKDRGYYIFHTKPDLILDNKDKGLKPDQVAKSFHADTYCFDSKPERELFWQYIEDSKVQEIYFTGMFTSNQGDLSIQYYDADSQRIRHYYPDFVARMSDGVLRLIEVKGDNKIDDALVKAKAAAAEELASASGVEYIMYPSSEIMKSNVLHETHSSQMQLDT</sequence>
<proteinExistence type="predicted"/>
<keyword evidence="1" id="KW-0812">Transmembrane</keyword>
<accession>A0A2V1K6S5</accession>
<protein>
    <submittedName>
        <fullName evidence="2">Type III restriction endonuclease</fullName>
    </submittedName>
</protein>
<dbReference type="EMBL" id="QETB01000001">
    <property type="protein sequence ID" value="PWF27166.1"/>
    <property type="molecule type" value="Genomic_DNA"/>
</dbReference>
<keyword evidence="2" id="KW-0378">Hydrolase</keyword>
<organism evidence="2 3">
    <name type="scientific">Ancrocorticia populi</name>
    <dbReference type="NCBI Taxonomy" id="2175228"/>
    <lineage>
        <taxon>Bacteria</taxon>
        <taxon>Bacillati</taxon>
        <taxon>Actinomycetota</taxon>
        <taxon>Actinomycetes</taxon>
        <taxon>Actinomycetales</taxon>
        <taxon>Actinomycetaceae</taxon>
        <taxon>Ancrocorticia</taxon>
    </lineage>
</organism>